<comment type="caution">
    <text evidence="2">The sequence shown here is derived from an EMBL/GenBank/DDBJ whole genome shotgun (WGS) entry which is preliminary data.</text>
</comment>
<gene>
    <name evidence="2" type="ORF">J2R98_002811</name>
</gene>
<organism evidence="2 3">
    <name type="scientific">Alkalibacillus filiformis</name>
    <dbReference type="NCBI Taxonomy" id="200990"/>
    <lineage>
        <taxon>Bacteria</taxon>
        <taxon>Bacillati</taxon>
        <taxon>Bacillota</taxon>
        <taxon>Bacilli</taxon>
        <taxon>Bacillales</taxon>
        <taxon>Bacillaceae</taxon>
        <taxon>Alkalibacillus</taxon>
    </lineage>
</organism>
<protein>
    <recommendedName>
        <fullName evidence="1">Glyoxalase-like domain-containing protein</fullName>
    </recommendedName>
</protein>
<dbReference type="PANTHER" id="PTHR40265">
    <property type="entry name" value="BLL2707 PROTEIN"/>
    <property type="match status" value="1"/>
</dbReference>
<evidence type="ECO:0000313" key="3">
    <source>
        <dbReference type="Proteomes" id="UP001236723"/>
    </source>
</evidence>
<reference evidence="2 3" key="1">
    <citation type="submission" date="2023-07" db="EMBL/GenBank/DDBJ databases">
        <title>Genomic Encyclopedia of Type Strains, Phase IV (KMG-IV): sequencing the most valuable type-strain genomes for metagenomic binning, comparative biology and taxonomic classification.</title>
        <authorList>
            <person name="Goeker M."/>
        </authorList>
    </citation>
    <scope>NUCLEOTIDE SEQUENCE [LARGE SCALE GENOMIC DNA]</scope>
    <source>
        <strain evidence="2 3">DSM 15448</strain>
    </source>
</reference>
<dbReference type="Gene3D" id="3.10.180.10">
    <property type="entry name" value="2,3-Dihydroxybiphenyl 1,2-Dioxygenase, domain 1"/>
    <property type="match status" value="1"/>
</dbReference>
<dbReference type="InterPro" id="IPR029068">
    <property type="entry name" value="Glyas_Bleomycin-R_OHBP_Dase"/>
</dbReference>
<evidence type="ECO:0000259" key="1">
    <source>
        <dbReference type="Pfam" id="PF13468"/>
    </source>
</evidence>
<dbReference type="RefSeq" id="WP_307069979.1">
    <property type="nucleotide sequence ID" value="NZ_JAUSUP010000018.1"/>
</dbReference>
<name>A0ABU0DXX3_9BACI</name>
<dbReference type="InterPro" id="IPR025870">
    <property type="entry name" value="Glyoxalase-like_dom"/>
</dbReference>
<feature type="domain" description="Glyoxalase-like" evidence="1">
    <location>
        <begin position="4"/>
        <end position="173"/>
    </location>
</feature>
<proteinExistence type="predicted"/>
<evidence type="ECO:0000313" key="2">
    <source>
        <dbReference type="EMBL" id="MDQ0352960.1"/>
    </source>
</evidence>
<accession>A0ABU0DXX3</accession>
<dbReference type="PANTHER" id="PTHR40265:SF1">
    <property type="entry name" value="GLYOXALASE-LIKE DOMAIN-CONTAINING PROTEIN"/>
    <property type="match status" value="1"/>
</dbReference>
<keyword evidence="3" id="KW-1185">Reference proteome</keyword>
<sequence>MIAFDHLVIHSFDPKQHQEMFSNFHNSVGVPGGKHELWGTYNYLAFMENNSYIEWIGVDDEAVANQSDNPLIRQTAKAWRDQIEGPIQFALRVSDLDCYIDDFNKKGVNYEGPFPGSRRKTDGSLLEWRMLFPNLEETNQTLPFLIEWNGEGNIPNDTSLINKTPFTTIEVHTIDIETYKRFFTNDLKLKELNNHTFQLENGLLKVQQGKGLKATFDHITFQLK</sequence>
<dbReference type="EMBL" id="JAUSUP010000018">
    <property type="protein sequence ID" value="MDQ0352960.1"/>
    <property type="molecule type" value="Genomic_DNA"/>
</dbReference>
<dbReference type="Proteomes" id="UP001236723">
    <property type="component" value="Unassembled WGS sequence"/>
</dbReference>
<dbReference type="Pfam" id="PF13468">
    <property type="entry name" value="Glyoxalase_3"/>
    <property type="match status" value="1"/>
</dbReference>